<sequence>MIKHKNKIIFFLIAVGIIILGYFISANSFKPPKNFIPEREGFGFLNIFIRNFFSNILLLGLALLGPISLLACGYQLFSIGMGIYRIQILYSTTVSKALLGISVHGIGEIFVILLIMWISTKITFAWIRYLFKNEDGIVRKVYAHYYSYKIIRIVSLIAIVLMLSSFLEVYWSLPFFETLFNKK</sequence>
<name>A0A1L5FCW6_CLOKL</name>
<evidence type="ECO:0000313" key="3">
    <source>
        <dbReference type="Proteomes" id="UP000184604"/>
    </source>
</evidence>
<evidence type="ECO:0000256" key="1">
    <source>
        <dbReference type="SAM" id="Phobius"/>
    </source>
</evidence>
<keyword evidence="1" id="KW-1133">Transmembrane helix</keyword>
<gene>
    <name evidence="2" type="ORF">BS101_19940</name>
</gene>
<keyword evidence="1" id="KW-0812">Transmembrane</keyword>
<reference evidence="2 3" key="1">
    <citation type="submission" date="2016-12" db="EMBL/GenBank/DDBJ databases">
        <title>Complete genome sequence of Clostridium kluyveri JZZ isolated from the pit mud of a Chinese flavor liquor-making factory.</title>
        <authorList>
            <person name="Wang Y."/>
        </authorList>
    </citation>
    <scope>NUCLEOTIDE SEQUENCE [LARGE SCALE GENOMIC DNA]</scope>
    <source>
        <strain evidence="2 3">JZZ</strain>
    </source>
</reference>
<feature type="transmembrane region" description="Helical" evidence="1">
    <location>
        <begin position="150"/>
        <end position="173"/>
    </location>
</feature>
<dbReference type="Pfam" id="PF01944">
    <property type="entry name" value="SpoIIM"/>
    <property type="match status" value="1"/>
</dbReference>
<dbReference type="EMBL" id="CP018335">
    <property type="protein sequence ID" value="APM40817.1"/>
    <property type="molecule type" value="Genomic_DNA"/>
</dbReference>
<organism evidence="2 3">
    <name type="scientific">Clostridium kluyveri</name>
    <dbReference type="NCBI Taxonomy" id="1534"/>
    <lineage>
        <taxon>Bacteria</taxon>
        <taxon>Bacillati</taxon>
        <taxon>Bacillota</taxon>
        <taxon>Clostridia</taxon>
        <taxon>Eubacteriales</taxon>
        <taxon>Clostridiaceae</taxon>
        <taxon>Clostridium</taxon>
    </lineage>
</organism>
<proteinExistence type="predicted"/>
<feature type="transmembrane region" description="Helical" evidence="1">
    <location>
        <begin position="109"/>
        <end position="129"/>
    </location>
</feature>
<protein>
    <recommendedName>
        <fullName evidence="4">Stage II sporulation protein M</fullName>
    </recommendedName>
</protein>
<evidence type="ECO:0000313" key="2">
    <source>
        <dbReference type="EMBL" id="APM40817.1"/>
    </source>
</evidence>
<keyword evidence="1" id="KW-0472">Membrane</keyword>
<dbReference type="InterPro" id="IPR002798">
    <property type="entry name" value="SpoIIM-like"/>
</dbReference>
<dbReference type="RefSeq" id="WP_073540376.1">
    <property type="nucleotide sequence ID" value="NZ_CP018335.1"/>
</dbReference>
<feature type="transmembrane region" description="Helical" evidence="1">
    <location>
        <begin position="7"/>
        <end position="25"/>
    </location>
</feature>
<feature type="transmembrane region" description="Helical" evidence="1">
    <location>
        <begin position="52"/>
        <end position="74"/>
    </location>
</feature>
<accession>A0A1L5FCW6</accession>
<dbReference type="Proteomes" id="UP000184604">
    <property type="component" value="Chromosome"/>
</dbReference>
<evidence type="ECO:0008006" key="4">
    <source>
        <dbReference type="Google" id="ProtNLM"/>
    </source>
</evidence>
<dbReference type="AlphaFoldDB" id="A0A1L5FCW6"/>